<feature type="region of interest" description="Disordered" evidence="1">
    <location>
        <begin position="222"/>
        <end position="320"/>
    </location>
</feature>
<evidence type="ECO:0000313" key="2">
    <source>
        <dbReference type="EMBL" id="MBA8795044.1"/>
    </source>
</evidence>
<feature type="compositionally biased region" description="Basic and acidic residues" evidence="1">
    <location>
        <begin position="72"/>
        <end position="86"/>
    </location>
</feature>
<feature type="compositionally biased region" description="Low complexity" evidence="1">
    <location>
        <begin position="273"/>
        <end position="298"/>
    </location>
</feature>
<evidence type="ECO:0000313" key="3">
    <source>
        <dbReference type="Proteomes" id="UP000523079"/>
    </source>
</evidence>
<comment type="caution">
    <text evidence="2">The sequence shown here is derived from an EMBL/GenBank/DDBJ whole genome shotgun (WGS) entry which is preliminary data.</text>
</comment>
<keyword evidence="3" id="KW-1185">Reference proteome</keyword>
<proteinExistence type="predicted"/>
<dbReference type="Proteomes" id="UP000523079">
    <property type="component" value="Unassembled WGS sequence"/>
</dbReference>
<feature type="compositionally biased region" description="Gly residues" evidence="1">
    <location>
        <begin position="299"/>
        <end position="309"/>
    </location>
</feature>
<reference evidence="2 3" key="1">
    <citation type="submission" date="2020-07" db="EMBL/GenBank/DDBJ databases">
        <title>Sequencing the genomes of 1000 actinobacteria strains.</title>
        <authorList>
            <person name="Klenk H.-P."/>
        </authorList>
    </citation>
    <scope>NUCLEOTIDE SEQUENCE [LARGE SCALE GENOMIC DNA]</scope>
    <source>
        <strain evidence="2 3">DSM 100723</strain>
    </source>
</reference>
<feature type="compositionally biased region" description="Low complexity" evidence="1">
    <location>
        <begin position="47"/>
        <end position="57"/>
    </location>
</feature>
<feature type="compositionally biased region" description="Low complexity" evidence="1">
    <location>
        <begin position="119"/>
        <end position="134"/>
    </location>
</feature>
<name>A0A7W3P6J6_9ACTN</name>
<feature type="compositionally biased region" description="Gly residues" evidence="1">
    <location>
        <begin position="58"/>
        <end position="71"/>
    </location>
</feature>
<evidence type="ECO:0000256" key="1">
    <source>
        <dbReference type="SAM" id="MobiDB-lite"/>
    </source>
</evidence>
<gene>
    <name evidence="2" type="ORF">FHX74_002672</name>
</gene>
<protein>
    <submittedName>
        <fullName evidence="2">ElaB/YqjD/DUF883 family membrane-anchored ribosome-binding protein</fullName>
    </submittedName>
</protein>
<accession>A0A7W3P6J6</accession>
<feature type="region of interest" description="Disordered" evidence="1">
    <location>
        <begin position="1"/>
        <end position="134"/>
    </location>
</feature>
<dbReference type="RefSeq" id="WP_182560655.1">
    <property type="nucleotide sequence ID" value="NZ_JACGWT010000004.1"/>
</dbReference>
<sequence>MTHPTHGPGDAWPTDPRPAQGVDPVPESAVATPPEPVLGAGEGLGGTASTSSSTTGITGSGSTTGSGSDGGGRADEAKHQASEVKDTAASAAQDVAGTAKEQARNVVGEIGDSSRELLSRSGSELSDQAGRQQQRLAGGISGYADELRQLASGNATSGTVSDLAHQLAERGERASDWLSRSEPRDVLHAVEDFARRRPVVFLAAAAGAGVLAGRFARGLFADSRGGDPVLESGRHSANGGTGPDLGTSRPSASLEEVPTSGTGAGPTYDDPLAAPGVDPVAPQVVPGAAAPVYGPAGTVPGGTAPGGTAGVDPVRNEPRR</sequence>
<dbReference type="EMBL" id="JACGWT010000004">
    <property type="protein sequence ID" value="MBA8795044.1"/>
    <property type="molecule type" value="Genomic_DNA"/>
</dbReference>
<organism evidence="2 3">
    <name type="scientific">Microlunatus kandeliicorticis</name>
    <dbReference type="NCBI Taxonomy" id="1759536"/>
    <lineage>
        <taxon>Bacteria</taxon>
        <taxon>Bacillati</taxon>
        <taxon>Actinomycetota</taxon>
        <taxon>Actinomycetes</taxon>
        <taxon>Propionibacteriales</taxon>
        <taxon>Propionibacteriaceae</taxon>
        <taxon>Microlunatus</taxon>
    </lineage>
</organism>
<dbReference type="AlphaFoldDB" id="A0A7W3P6J6"/>